<dbReference type="PANTHER" id="PTHR46401">
    <property type="entry name" value="GLYCOSYLTRANSFERASE WBBK-RELATED"/>
    <property type="match status" value="1"/>
</dbReference>
<dbReference type="InterPro" id="IPR028098">
    <property type="entry name" value="Glyco_trans_4-like_N"/>
</dbReference>
<keyword evidence="2 4" id="KW-0808">Transferase</keyword>
<name>A0A842JJJ4_9ACTN</name>
<keyword evidence="1" id="KW-0328">Glycosyltransferase</keyword>
<evidence type="ECO:0000313" key="4">
    <source>
        <dbReference type="EMBL" id="MBC2889998.1"/>
    </source>
</evidence>
<dbReference type="Proteomes" id="UP000587396">
    <property type="component" value="Unassembled WGS sequence"/>
</dbReference>
<accession>A0A842JJJ4</accession>
<dbReference type="GO" id="GO:0016757">
    <property type="term" value="F:glycosyltransferase activity"/>
    <property type="evidence" value="ECO:0007669"/>
    <property type="project" value="UniProtKB-KW"/>
</dbReference>
<sequence length="366" mass="40108">MLLQKDFDGAPPTPPSLEKEAAFKCVSIPVFADKTAGLKARYFDDIAFTKKAFRKIKGLGHFDAALVQSNNCAGFPLWMLKKMKIPAVYNEQDIFPENAIACGMLPRGLVARLATFCTKLAYHLATSVITVSEDMRRTIEKLGCPSENVHVVYNWCRGDRDYTIADENNKFLRGLEGADDCFRVVYAGNVGRMQDVGVLIEAASHLREEHIKILVVGDGAEKAPLELRSKELSLNNVQFFQGLPEADAQDVYAAADVNIITLKEGIIHTCLPSKTAACIYSRRPFIATVDPESSAAVIYRSVPYGRVVPPSDPLALANAIKACAGSFGRRYQAARHDQSEELFSWTNAFSYVGVIEKAAGSSGDSE</sequence>
<dbReference type="GO" id="GO:0009103">
    <property type="term" value="P:lipopolysaccharide biosynthetic process"/>
    <property type="evidence" value="ECO:0007669"/>
    <property type="project" value="TreeGrafter"/>
</dbReference>
<dbReference type="Gene3D" id="3.40.50.2000">
    <property type="entry name" value="Glycogen Phosphorylase B"/>
    <property type="match status" value="2"/>
</dbReference>
<organism evidence="4 5">
    <name type="scientific">Gordonibacter massiliensis</name>
    <name type="common">ex Traore et al. 2017</name>
    <dbReference type="NCBI Taxonomy" id="1841863"/>
    <lineage>
        <taxon>Bacteria</taxon>
        <taxon>Bacillati</taxon>
        <taxon>Actinomycetota</taxon>
        <taxon>Coriobacteriia</taxon>
        <taxon>Eggerthellales</taxon>
        <taxon>Eggerthellaceae</taxon>
        <taxon>Gordonibacter</taxon>
    </lineage>
</organism>
<reference evidence="4 5" key="1">
    <citation type="submission" date="2020-08" db="EMBL/GenBank/DDBJ databases">
        <authorList>
            <person name="Liu C."/>
            <person name="Sun Q."/>
        </authorList>
    </citation>
    <scope>NUCLEOTIDE SEQUENCE [LARGE SCALE GENOMIC DNA]</scope>
    <source>
        <strain evidence="4 5">N22</strain>
    </source>
</reference>
<dbReference type="CDD" id="cd03794">
    <property type="entry name" value="GT4_WbuB-like"/>
    <property type="match status" value="1"/>
</dbReference>
<dbReference type="PANTHER" id="PTHR46401:SF2">
    <property type="entry name" value="GLYCOSYLTRANSFERASE WBBK-RELATED"/>
    <property type="match status" value="1"/>
</dbReference>
<evidence type="ECO:0000313" key="5">
    <source>
        <dbReference type="Proteomes" id="UP000587396"/>
    </source>
</evidence>
<proteinExistence type="predicted"/>
<evidence type="ECO:0000256" key="1">
    <source>
        <dbReference type="ARBA" id="ARBA00022676"/>
    </source>
</evidence>
<dbReference type="AlphaFoldDB" id="A0A842JJJ4"/>
<gene>
    <name evidence="4" type="ORF">H7313_11705</name>
</gene>
<feature type="domain" description="Glycosyltransferase subfamily 4-like N-terminal" evidence="3">
    <location>
        <begin position="20"/>
        <end position="155"/>
    </location>
</feature>
<evidence type="ECO:0000256" key="2">
    <source>
        <dbReference type="ARBA" id="ARBA00022679"/>
    </source>
</evidence>
<dbReference type="SUPFAM" id="SSF53756">
    <property type="entry name" value="UDP-Glycosyltransferase/glycogen phosphorylase"/>
    <property type="match status" value="1"/>
</dbReference>
<dbReference type="EMBL" id="JACMSE010000009">
    <property type="protein sequence ID" value="MBC2889998.1"/>
    <property type="molecule type" value="Genomic_DNA"/>
</dbReference>
<dbReference type="Pfam" id="PF13692">
    <property type="entry name" value="Glyco_trans_1_4"/>
    <property type="match status" value="1"/>
</dbReference>
<evidence type="ECO:0000259" key="3">
    <source>
        <dbReference type="Pfam" id="PF13579"/>
    </source>
</evidence>
<keyword evidence="5" id="KW-1185">Reference proteome</keyword>
<protein>
    <submittedName>
        <fullName evidence="4">Glycosyltransferase family 4 protein</fullName>
    </submittedName>
</protein>
<comment type="caution">
    <text evidence="4">The sequence shown here is derived from an EMBL/GenBank/DDBJ whole genome shotgun (WGS) entry which is preliminary data.</text>
</comment>
<dbReference type="Pfam" id="PF13579">
    <property type="entry name" value="Glyco_trans_4_4"/>
    <property type="match status" value="1"/>
</dbReference>